<dbReference type="PROSITE" id="PS51257">
    <property type="entry name" value="PROKAR_LIPOPROTEIN"/>
    <property type="match status" value="1"/>
</dbReference>
<dbReference type="AlphaFoldDB" id="A0A1G2B6G2"/>
<sequence length="487" mass="54316">MDRVILVIAGVVIALITGSCVTTRPGPFQDYQILSMNVSSADTTTVLEAMNIFAALDTLSLQSLEMCRDMESVRRLMDRFQKANPQRWELVQTRLAYCRQKGYGLLNSDVRVRMVLAYGPPDIEWPDDKCTCSSKPGACPTWVYTWRRGGVYPNGKTLVCEGDPGKTFPTRVLMQRDLAAPEMGTLYPFVLPYTLLYGDAGNFAVGLEVSANELSQRTLEEAILRFEVRVYKRDSVSCGPLVTTLHDAIDLQELRAKLAVIDSTDWRYLGATTYIACPLPPGDYRLFVKAWGDEKNNGETECDVTIDGDTTMSELVLVRTISGTGYDSGVVSAGQNFYAVARTEFVPGITVGARLEFILPPEFKHRFFAQGALIRIPEGPRKERTSEHVSSLPISYCSDENGRPYGNSVYPTDFFVDPPTSRDMVFSQVYKVTDNNVVLFQSVVLNRPTGLYLFRVSITSTDGKILDHRDRYLRIISPALMQLSAKG</sequence>
<gene>
    <name evidence="1" type="ORF">A2898_03720</name>
</gene>
<organism evidence="1 2">
    <name type="scientific">Candidatus Kerfeldbacteria bacterium RIFCSPLOWO2_01_FULL_48_11</name>
    <dbReference type="NCBI Taxonomy" id="1798543"/>
    <lineage>
        <taxon>Bacteria</taxon>
        <taxon>Candidatus Kerfeldiibacteriota</taxon>
    </lineage>
</organism>
<name>A0A1G2B6G2_9BACT</name>
<protein>
    <submittedName>
        <fullName evidence="1">Uncharacterized protein</fullName>
    </submittedName>
</protein>
<dbReference type="Proteomes" id="UP000179164">
    <property type="component" value="Unassembled WGS sequence"/>
</dbReference>
<dbReference type="EMBL" id="MHKE01000004">
    <property type="protein sequence ID" value="OGY84798.1"/>
    <property type="molecule type" value="Genomic_DNA"/>
</dbReference>
<evidence type="ECO:0000313" key="1">
    <source>
        <dbReference type="EMBL" id="OGY84798.1"/>
    </source>
</evidence>
<comment type="caution">
    <text evidence="1">The sequence shown here is derived from an EMBL/GenBank/DDBJ whole genome shotgun (WGS) entry which is preliminary data.</text>
</comment>
<accession>A0A1G2B6G2</accession>
<evidence type="ECO:0000313" key="2">
    <source>
        <dbReference type="Proteomes" id="UP000179164"/>
    </source>
</evidence>
<proteinExistence type="predicted"/>
<reference evidence="1 2" key="1">
    <citation type="journal article" date="2016" name="Nat. Commun.">
        <title>Thousands of microbial genomes shed light on interconnected biogeochemical processes in an aquifer system.</title>
        <authorList>
            <person name="Anantharaman K."/>
            <person name="Brown C.T."/>
            <person name="Hug L.A."/>
            <person name="Sharon I."/>
            <person name="Castelle C.J."/>
            <person name="Probst A.J."/>
            <person name="Thomas B.C."/>
            <person name="Singh A."/>
            <person name="Wilkins M.J."/>
            <person name="Karaoz U."/>
            <person name="Brodie E.L."/>
            <person name="Williams K.H."/>
            <person name="Hubbard S.S."/>
            <person name="Banfield J.F."/>
        </authorList>
    </citation>
    <scope>NUCLEOTIDE SEQUENCE [LARGE SCALE GENOMIC DNA]</scope>
</reference>